<keyword evidence="5" id="KW-1185">Reference proteome</keyword>
<dbReference type="GO" id="GO:0003677">
    <property type="term" value="F:DNA binding"/>
    <property type="evidence" value="ECO:0007669"/>
    <property type="project" value="UniProtKB-KW"/>
</dbReference>
<evidence type="ECO:0000313" key="4">
    <source>
        <dbReference type="EMBL" id="ALV30018.1"/>
    </source>
</evidence>
<dbReference type="InterPro" id="IPR005471">
    <property type="entry name" value="Tscrpt_reg_IclR_N"/>
</dbReference>
<dbReference type="PATRIC" id="fig|121719.5.peg.4378"/>
<name>A0A0L0J070_9HYPH</name>
<keyword evidence="2" id="KW-0238">DNA-binding</keyword>
<evidence type="ECO:0000256" key="3">
    <source>
        <dbReference type="ARBA" id="ARBA00023163"/>
    </source>
</evidence>
<protein>
    <submittedName>
        <fullName evidence="4">Transcriptional regulator</fullName>
    </submittedName>
</protein>
<gene>
    <name evidence="4" type="ORF">APZ00_11130</name>
</gene>
<dbReference type="SMART" id="SM00346">
    <property type="entry name" value="HTH_ICLR"/>
    <property type="match status" value="1"/>
</dbReference>
<dbReference type="InterPro" id="IPR014757">
    <property type="entry name" value="Tscrpt_reg_IclR_C"/>
</dbReference>
<dbReference type="PANTHER" id="PTHR30136">
    <property type="entry name" value="HELIX-TURN-HELIX TRANSCRIPTIONAL REGULATOR, ICLR FAMILY"/>
    <property type="match status" value="1"/>
</dbReference>
<reference evidence="4 5" key="1">
    <citation type="submission" date="2015-10" db="EMBL/GenBank/DDBJ databases">
        <title>The world's first case of liver abscess caused by Pannonibacter phragmitetus.</title>
        <authorList>
            <person name="Ming D."/>
            <person name="Wang M."/>
            <person name="Zhou Y."/>
            <person name="Jiang T."/>
            <person name="Hu S."/>
        </authorList>
    </citation>
    <scope>NUCLEOTIDE SEQUENCE [LARGE SCALE GENOMIC DNA]</scope>
    <source>
        <strain evidence="4 5">31801</strain>
    </source>
</reference>
<accession>A0A0L0J070</accession>
<dbReference type="Pfam" id="PF09339">
    <property type="entry name" value="HTH_IclR"/>
    <property type="match status" value="1"/>
</dbReference>
<evidence type="ECO:0000313" key="5">
    <source>
        <dbReference type="Proteomes" id="UP000064921"/>
    </source>
</evidence>
<dbReference type="AlphaFoldDB" id="A0A0L0J070"/>
<dbReference type="Gene3D" id="3.30.450.40">
    <property type="match status" value="1"/>
</dbReference>
<dbReference type="InterPro" id="IPR036388">
    <property type="entry name" value="WH-like_DNA-bd_sf"/>
</dbReference>
<dbReference type="SUPFAM" id="SSF55781">
    <property type="entry name" value="GAF domain-like"/>
    <property type="match status" value="1"/>
</dbReference>
<dbReference type="EMBL" id="CP013068">
    <property type="protein sequence ID" value="ALV30018.1"/>
    <property type="molecule type" value="Genomic_DNA"/>
</dbReference>
<dbReference type="GO" id="GO:0003700">
    <property type="term" value="F:DNA-binding transcription factor activity"/>
    <property type="evidence" value="ECO:0007669"/>
    <property type="project" value="TreeGrafter"/>
</dbReference>
<dbReference type="PANTHER" id="PTHR30136:SF23">
    <property type="entry name" value="DNA-BINDING TRANSCRIPTIONAL ACTIVATOR MHPR"/>
    <property type="match status" value="1"/>
</dbReference>
<dbReference type="InterPro" id="IPR029016">
    <property type="entry name" value="GAF-like_dom_sf"/>
</dbReference>
<dbReference type="Proteomes" id="UP000064921">
    <property type="component" value="Chromosome"/>
</dbReference>
<dbReference type="Gene3D" id="1.10.10.10">
    <property type="entry name" value="Winged helix-like DNA-binding domain superfamily/Winged helix DNA-binding domain"/>
    <property type="match status" value="1"/>
</dbReference>
<dbReference type="InterPro" id="IPR036390">
    <property type="entry name" value="WH_DNA-bd_sf"/>
</dbReference>
<keyword evidence="1" id="KW-0805">Transcription regulation</keyword>
<dbReference type="KEGG" id="pphr:APZ00_11130"/>
<dbReference type="STRING" id="121719.APZ00_11130"/>
<dbReference type="SUPFAM" id="SSF46785">
    <property type="entry name" value="Winged helix' DNA-binding domain"/>
    <property type="match status" value="1"/>
</dbReference>
<organism evidence="4 5">
    <name type="scientific">Pannonibacter phragmitetus</name>
    <dbReference type="NCBI Taxonomy" id="121719"/>
    <lineage>
        <taxon>Bacteria</taxon>
        <taxon>Pseudomonadati</taxon>
        <taxon>Pseudomonadota</taxon>
        <taxon>Alphaproteobacteria</taxon>
        <taxon>Hyphomicrobiales</taxon>
        <taxon>Stappiaceae</taxon>
        <taxon>Pannonibacter</taxon>
    </lineage>
</organism>
<keyword evidence="3" id="KW-0804">Transcription</keyword>
<dbReference type="PROSITE" id="PS51078">
    <property type="entry name" value="ICLR_ED"/>
    <property type="match status" value="1"/>
</dbReference>
<dbReference type="Pfam" id="PF01614">
    <property type="entry name" value="IclR_C"/>
    <property type="match status" value="1"/>
</dbReference>
<dbReference type="GO" id="GO:0045892">
    <property type="term" value="P:negative regulation of DNA-templated transcription"/>
    <property type="evidence" value="ECO:0007669"/>
    <property type="project" value="TreeGrafter"/>
</dbReference>
<dbReference type="PROSITE" id="PS51077">
    <property type="entry name" value="HTH_ICLR"/>
    <property type="match status" value="1"/>
</dbReference>
<evidence type="ECO:0000256" key="1">
    <source>
        <dbReference type="ARBA" id="ARBA00023015"/>
    </source>
</evidence>
<dbReference type="InterPro" id="IPR050707">
    <property type="entry name" value="HTH_MetabolicPath_Reg"/>
</dbReference>
<evidence type="ECO:0000256" key="2">
    <source>
        <dbReference type="ARBA" id="ARBA00023125"/>
    </source>
</evidence>
<proteinExistence type="predicted"/>
<sequence>MRLWEEPISEPSIKALERGVAVLRAINQFNGAKPGEIAKATGIPRPSVYRLLKTLEEMELISRDHFSNRWRPTLHVKSLSSGYREEDWVCQIAVPHMIELGRDVLWPLDLVTLRNSHMEVRESTHKISPYSVNHGMVGRQLPLVETSSGRALLAYMPEEDRTALLNLLTETNGRTAPFMTRDGPLHAILAKVRELGVGYRIADFTPETGSISAPIWYEDKVFACLTLIWLTSAMPFSKGLQLYREKLLRTADAITRDLVGRLSSAEVKRLRAGG</sequence>